<protein>
    <submittedName>
        <fullName evidence="1">Uu.00g090650.m01.CDS01</fullName>
    </submittedName>
</protein>
<dbReference type="EMBL" id="CAUWAG010000010">
    <property type="protein sequence ID" value="CAJ2507879.1"/>
    <property type="molecule type" value="Genomic_DNA"/>
</dbReference>
<accession>A0AAI8VMZ3</accession>
<dbReference type="Proteomes" id="UP001295740">
    <property type="component" value="Unassembled WGS sequence"/>
</dbReference>
<dbReference type="AlphaFoldDB" id="A0AAI8VMZ3"/>
<evidence type="ECO:0000313" key="2">
    <source>
        <dbReference type="Proteomes" id="UP001295740"/>
    </source>
</evidence>
<proteinExistence type="predicted"/>
<organism evidence="1 2">
    <name type="scientific">Anthostomella pinea</name>
    <dbReference type="NCBI Taxonomy" id="933095"/>
    <lineage>
        <taxon>Eukaryota</taxon>
        <taxon>Fungi</taxon>
        <taxon>Dikarya</taxon>
        <taxon>Ascomycota</taxon>
        <taxon>Pezizomycotina</taxon>
        <taxon>Sordariomycetes</taxon>
        <taxon>Xylariomycetidae</taxon>
        <taxon>Xylariales</taxon>
        <taxon>Xylariaceae</taxon>
        <taxon>Anthostomella</taxon>
    </lineage>
</organism>
<name>A0AAI8VMZ3_9PEZI</name>
<keyword evidence="2" id="KW-1185">Reference proteome</keyword>
<comment type="caution">
    <text evidence="1">The sequence shown here is derived from an EMBL/GenBank/DDBJ whole genome shotgun (WGS) entry which is preliminary data.</text>
</comment>
<evidence type="ECO:0000313" key="1">
    <source>
        <dbReference type="EMBL" id="CAJ2507879.1"/>
    </source>
</evidence>
<gene>
    <name evidence="1" type="ORF">KHLLAP_LOCUS8347</name>
</gene>
<sequence length="338" mass="37003">MSFSWRSGRTLPPEQAVIFSQKASPSASGKMQLRHAMWVWNTAQLLTDTPQVDRLVSAAGPPVNLTDIYLYVAPGWWEEKGASIADLNTRLHGADIRVWALDGDVAYIDNTTAQATFLQSLRDLGGFNERVPPAARFHGFQADIEPQDTSDHHGYFMNGMAESKLAAPQRTSRDDHLRNWLAILTQTSNLTRSYGLEVGAALPFWLHDYEGETLTVSVPSPNGTQRTSVMELIMPLLDEYVVMSYNTIPTTAANFVSEQAKYASDQARNGSVKMTRVLGAVETAKGIGQGVSYGDTPGKDSRTAVLEDTNTIESGLARYSAFGGLAIHHWAAWEALAP</sequence>
<reference evidence="1" key="1">
    <citation type="submission" date="2023-10" db="EMBL/GenBank/DDBJ databases">
        <authorList>
            <person name="Hackl T."/>
        </authorList>
    </citation>
    <scope>NUCLEOTIDE SEQUENCE</scope>
</reference>